<reference evidence="1 2" key="1">
    <citation type="submission" date="2018-12" db="EMBL/GenBank/DDBJ databases">
        <authorList>
            <person name="Sun L."/>
            <person name="Chen Z."/>
        </authorList>
    </citation>
    <scope>NUCLEOTIDE SEQUENCE [LARGE SCALE GENOMIC DNA]</scope>
    <source>
        <strain evidence="1 2">3-5-3</strain>
    </source>
</reference>
<proteinExistence type="predicted"/>
<gene>
    <name evidence="1" type="ORF">EJP77_18700</name>
</gene>
<dbReference type="Proteomes" id="UP000272464">
    <property type="component" value="Unassembled WGS sequence"/>
</dbReference>
<dbReference type="EMBL" id="RZNX01000012">
    <property type="protein sequence ID" value="RUT28046.1"/>
    <property type="molecule type" value="Genomic_DNA"/>
</dbReference>
<sequence>MKNVKKSTDLIYYKIYKNNVSGSDYWNWAYKLLETGIESNQLYMLASMNESENEFKYQDYFQRTLNDLNINKPEFEECARIFVGELCLEILNNSRNLFDVVKDIFKVSVELEHPLYLSNGSS</sequence>
<dbReference type="OrthoDB" id="2626141at2"/>
<comment type="caution">
    <text evidence="1">The sequence shown here is derived from an EMBL/GenBank/DDBJ whole genome shotgun (WGS) entry which is preliminary data.</text>
</comment>
<accession>A0A3S1B3E6</accession>
<evidence type="ECO:0000313" key="1">
    <source>
        <dbReference type="EMBL" id="RUT28046.1"/>
    </source>
</evidence>
<protein>
    <submittedName>
        <fullName evidence="1">Uncharacterized protein</fullName>
    </submittedName>
</protein>
<dbReference type="RefSeq" id="WP_127200785.1">
    <property type="nucleotide sequence ID" value="NZ_RZNX01000012.1"/>
</dbReference>
<name>A0A3S1B3E6_9BACL</name>
<dbReference type="AlphaFoldDB" id="A0A3S1B3E6"/>
<organism evidence="1 2">
    <name type="scientific">Paenibacillus zeisoli</name>
    <dbReference type="NCBI Taxonomy" id="2496267"/>
    <lineage>
        <taxon>Bacteria</taxon>
        <taxon>Bacillati</taxon>
        <taxon>Bacillota</taxon>
        <taxon>Bacilli</taxon>
        <taxon>Bacillales</taxon>
        <taxon>Paenibacillaceae</taxon>
        <taxon>Paenibacillus</taxon>
    </lineage>
</organism>
<keyword evidence="2" id="KW-1185">Reference proteome</keyword>
<evidence type="ECO:0000313" key="2">
    <source>
        <dbReference type="Proteomes" id="UP000272464"/>
    </source>
</evidence>